<accession>A0ABR4NSW1</accession>
<reference evidence="3 4" key="1">
    <citation type="submission" date="2024-05" db="EMBL/GenBank/DDBJ databases">
        <title>Long read based assembly of the Candida bracarensis genome reveals expanded adhesin content.</title>
        <authorList>
            <person name="Marcet-Houben M."/>
            <person name="Ksiezopolska E."/>
            <person name="Gabaldon T."/>
        </authorList>
    </citation>
    <scope>NUCLEOTIDE SEQUENCE [LARGE SCALE GENOMIC DNA]</scope>
    <source>
        <strain evidence="3 4">CBM6</strain>
    </source>
</reference>
<feature type="transmembrane region" description="Helical" evidence="2">
    <location>
        <begin position="207"/>
        <end position="228"/>
    </location>
</feature>
<keyword evidence="2" id="KW-0812">Transmembrane</keyword>
<proteinExistence type="predicted"/>
<comment type="caution">
    <text evidence="3">The sequence shown here is derived from an EMBL/GenBank/DDBJ whole genome shotgun (WGS) entry which is preliminary data.</text>
</comment>
<feature type="transmembrane region" description="Helical" evidence="2">
    <location>
        <begin position="240"/>
        <end position="266"/>
    </location>
</feature>
<keyword evidence="2" id="KW-0472">Membrane</keyword>
<dbReference type="Pfam" id="PF06687">
    <property type="entry name" value="SUR7"/>
    <property type="match status" value="1"/>
</dbReference>
<dbReference type="PANTHER" id="PTHR28019">
    <property type="entry name" value="CELL MEMBRANE PROTEIN YLR413W-RELATED"/>
    <property type="match status" value="1"/>
</dbReference>
<dbReference type="InterPro" id="IPR052413">
    <property type="entry name" value="SUR7_domain"/>
</dbReference>
<name>A0ABR4NSW1_9SACH</name>
<feature type="transmembrane region" description="Helical" evidence="2">
    <location>
        <begin position="287"/>
        <end position="312"/>
    </location>
</feature>
<evidence type="ECO:0000256" key="1">
    <source>
        <dbReference type="SAM" id="MobiDB-lite"/>
    </source>
</evidence>
<evidence type="ECO:0000313" key="4">
    <source>
        <dbReference type="Proteomes" id="UP001623330"/>
    </source>
</evidence>
<dbReference type="InterPro" id="IPR009571">
    <property type="entry name" value="SUR7/Rim9-like_fungi"/>
</dbReference>
<organism evidence="3 4">
    <name type="scientific">Nakaseomyces bracarensis</name>
    <dbReference type="NCBI Taxonomy" id="273131"/>
    <lineage>
        <taxon>Eukaryota</taxon>
        <taxon>Fungi</taxon>
        <taxon>Dikarya</taxon>
        <taxon>Ascomycota</taxon>
        <taxon>Saccharomycotina</taxon>
        <taxon>Saccharomycetes</taxon>
        <taxon>Saccharomycetales</taxon>
        <taxon>Saccharomycetaceae</taxon>
        <taxon>Nakaseomyces</taxon>
    </lineage>
</organism>
<dbReference type="PANTHER" id="PTHR28019:SF6">
    <property type="entry name" value="PROTEIN ECM7"/>
    <property type="match status" value="1"/>
</dbReference>
<evidence type="ECO:0000256" key="2">
    <source>
        <dbReference type="SAM" id="Phobius"/>
    </source>
</evidence>
<gene>
    <name evidence="3" type="ORF">RNJ44_00548</name>
</gene>
<feature type="transmembrane region" description="Helical" evidence="2">
    <location>
        <begin position="25"/>
        <end position="46"/>
    </location>
</feature>
<feature type="region of interest" description="Disordered" evidence="1">
    <location>
        <begin position="426"/>
        <end position="446"/>
    </location>
</feature>
<keyword evidence="4" id="KW-1185">Reference proteome</keyword>
<dbReference type="Proteomes" id="UP001623330">
    <property type="component" value="Unassembled WGS sequence"/>
</dbReference>
<protein>
    <submittedName>
        <fullName evidence="3">Protein ECM7</fullName>
    </submittedName>
</protein>
<keyword evidence="2" id="KW-1133">Transmembrane helix</keyword>
<feature type="region of interest" description="Disordered" evidence="1">
    <location>
        <begin position="342"/>
        <end position="366"/>
    </location>
</feature>
<dbReference type="EMBL" id="JBEVYD010000007">
    <property type="protein sequence ID" value="KAL3231513.1"/>
    <property type="molecule type" value="Genomic_DNA"/>
</dbReference>
<sequence>MIERVMRLVLKPFTNLNSLEMLVQWLRLISSVLIVIFNIIVVLGPLSSPRSLYMSKLDTFSADITQGLFDVLRTNMESSGSTNINNGVGLTTSELLILTEYTATQVKDAPQFITVSLYGRCDCTFTTDELVGLDGKSYVVRNSTITCGCINVGSDYLFDYREVLSNLGLGIILDYAYSKDGSKMGLSDAYSKYINSLKRRKISVTNLLYAVLASEILITALTLWYYSIKGRYLNVFLERTLVHVISLLSFTVFICGLASIISLAWLNYKVQSRIKSELQAFGFSYHLGGTWFACLWMLAIFVSISCFVWSGLEWCIAENYEPYFEESNGIFLETQPQKQRLTSDPFADDQTVDSAGRSISNSSAKRNTRFVEARQVRSSGSLNALSRLNSSRAIRNKSFNQSQNPFEESDYALDEQYELQSIALRSSTDSDLNEQQVLQPSSTMHF</sequence>
<evidence type="ECO:0000313" key="3">
    <source>
        <dbReference type="EMBL" id="KAL3231513.1"/>
    </source>
</evidence>